<reference evidence="1 4" key="2">
    <citation type="submission" date="2021-08" db="EMBL/GenBank/DDBJ databases">
        <title>Complete genome sequence of the strain Aneurinibacillus thermoaerophilus CCM 8960.</title>
        <authorList>
            <person name="Musilova J."/>
            <person name="Kourilova X."/>
            <person name="Pernicova I."/>
            <person name="Bezdicek M."/>
            <person name="Lengerova M."/>
            <person name="Obruca S."/>
            <person name="Sedlar K."/>
        </authorList>
    </citation>
    <scope>NUCLEOTIDE SEQUENCE [LARGE SCALE GENOMIC DNA]</scope>
    <source>
        <strain evidence="1 4">CCM 8960</strain>
    </source>
</reference>
<evidence type="ECO:0000313" key="2">
    <source>
        <dbReference type="EMBL" id="SDG93996.1"/>
    </source>
</evidence>
<dbReference type="GeneID" id="97142569"/>
<evidence type="ECO:0000313" key="3">
    <source>
        <dbReference type="Proteomes" id="UP000198956"/>
    </source>
</evidence>
<dbReference type="AlphaFoldDB" id="A0A1G7YCE9"/>
<name>A0A1G7YCE9_ANETH</name>
<evidence type="ECO:0000313" key="1">
    <source>
        <dbReference type="EMBL" id="QYY42048.1"/>
    </source>
</evidence>
<keyword evidence="4" id="KW-1185">Reference proteome</keyword>
<evidence type="ECO:0000313" key="4">
    <source>
        <dbReference type="Proteomes" id="UP000826616"/>
    </source>
</evidence>
<dbReference type="Pfam" id="PF06949">
    <property type="entry name" value="DUF1292"/>
    <property type="match status" value="1"/>
</dbReference>
<organism evidence="2 3">
    <name type="scientific">Aneurinibacillus thermoaerophilus</name>
    <dbReference type="NCBI Taxonomy" id="143495"/>
    <lineage>
        <taxon>Bacteria</taxon>
        <taxon>Bacillati</taxon>
        <taxon>Bacillota</taxon>
        <taxon>Bacilli</taxon>
        <taxon>Bacillales</taxon>
        <taxon>Paenibacillaceae</taxon>
        <taxon>Aneurinibacillus group</taxon>
        <taxon>Aneurinibacillus</taxon>
    </lineage>
</organism>
<reference evidence="2 3" key="1">
    <citation type="submission" date="2016-10" db="EMBL/GenBank/DDBJ databases">
        <authorList>
            <person name="de Groot N.N."/>
        </authorList>
    </citation>
    <scope>NUCLEOTIDE SEQUENCE [LARGE SCALE GENOMIC DNA]</scope>
    <source>
        <strain evidence="2 3">L 420-91</strain>
    </source>
</reference>
<dbReference type="InterPro" id="IPR009711">
    <property type="entry name" value="UPF0473"/>
</dbReference>
<dbReference type="Proteomes" id="UP000198956">
    <property type="component" value="Unassembled WGS sequence"/>
</dbReference>
<proteinExistence type="predicted"/>
<sequence>MRKKTGHAVEVRHLRDSWGNQVEWYDEQLGRTERYDIAFEMRVNEQTYALLQPASFADPHPYLFKYSFSQNGTPALAPIEAEDEWERAADAFADWLKDNSFQ</sequence>
<dbReference type="Proteomes" id="UP000826616">
    <property type="component" value="Chromosome"/>
</dbReference>
<gene>
    <name evidence="1" type="ORF">K3F53_14405</name>
    <name evidence="2" type="ORF">SAMN04489735_100661</name>
</gene>
<dbReference type="RefSeq" id="WP_057897955.1">
    <property type="nucleotide sequence ID" value="NZ_CP080764.1"/>
</dbReference>
<dbReference type="OrthoDB" id="2990381at2"/>
<accession>A0A1G7YCE9</accession>
<protein>
    <submittedName>
        <fullName evidence="1">DUF1292 domain-containing protein</fullName>
    </submittedName>
</protein>
<dbReference type="EMBL" id="FNDE01000006">
    <property type="protein sequence ID" value="SDG93996.1"/>
    <property type="molecule type" value="Genomic_DNA"/>
</dbReference>
<dbReference type="EMBL" id="CP080764">
    <property type="protein sequence ID" value="QYY42048.1"/>
    <property type="molecule type" value="Genomic_DNA"/>
</dbReference>